<dbReference type="AlphaFoldDB" id="A0A2D0NDI0"/>
<comment type="caution">
    <text evidence="1">The sequence shown here is derived from an EMBL/GenBank/DDBJ whole genome shotgun (WGS) entry which is preliminary data.</text>
</comment>
<protein>
    <submittedName>
        <fullName evidence="1">Uncharacterized protein</fullName>
    </submittedName>
</protein>
<dbReference type="EMBL" id="PDUD01000018">
    <property type="protein sequence ID" value="PHN06239.1"/>
    <property type="molecule type" value="Genomic_DNA"/>
</dbReference>
<keyword evidence="2" id="KW-1185">Reference proteome</keyword>
<organism evidence="1 2">
    <name type="scientific">Flavilitoribacter nigricans (strain ATCC 23147 / DSM 23189 / NBRC 102662 / NCIMB 1420 / SS-2)</name>
    <name type="common">Lewinella nigricans</name>
    <dbReference type="NCBI Taxonomy" id="1122177"/>
    <lineage>
        <taxon>Bacteria</taxon>
        <taxon>Pseudomonadati</taxon>
        <taxon>Bacteroidota</taxon>
        <taxon>Saprospiria</taxon>
        <taxon>Saprospirales</taxon>
        <taxon>Lewinellaceae</taxon>
        <taxon>Flavilitoribacter</taxon>
    </lineage>
</organism>
<accession>A0A2D0NDI0</accession>
<sequence>MVKKVKVNRAKIEDIFILPMVIRGILVPDEIPDSVWNALISDIVLFQVQRQHPSDAPSQNFIQ</sequence>
<gene>
    <name evidence="1" type="ORF">CRP01_11710</name>
</gene>
<reference evidence="1 2" key="1">
    <citation type="submission" date="2017-10" db="EMBL/GenBank/DDBJ databases">
        <title>The draft genome sequence of Lewinella nigricans NBRC 102662.</title>
        <authorList>
            <person name="Wang K."/>
        </authorList>
    </citation>
    <scope>NUCLEOTIDE SEQUENCE [LARGE SCALE GENOMIC DNA]</scope>
    <source>
        <strain evidence="1 2">NBRC 102662</strain>
    </source>
</reference>
<name>A0A2D0NDI0_FLAN2</name>
<evidence type="ECO:0000313" key="1">
    <source>
        <dbReference type="EMBL" id="PHN06239.1"/>
    </source>
</evidence>
<proteinExistence type="predicted"/>
<evidence type="ECO:0000313" key="2">
    <source>
        <dbReference type="Proteomes" id="UP000223913"/>
    </source>
</evidence>
<dbReference type="Proteomes" id="UP000223913">
    <property type="component" value="Unassembled WGS sequence"/>
</dbReference>